<dbReference type="PANTHER" id="PTHR28006:SF1">
    <property type="entry name" value="MONOPOLIN COMPLEX SUBUNIT CSM1"/>
    <property type="match status" value="1"/>
</dbReference>
<dbReference type="GO" id="GO:0072686">
    <property type="term" value="C:mitotic spindle"/>
    <property type="evidence" value="ECO:0007669"/>
    <property type="project" value="TreeGrafter"/>
</dbReference>
<keyword evidence="5" id="KW-1185">Reference proteome</keyword>
<accession>A0A0G2EF69</accession>
<feature type="compositionally biased region" description="Polar residues" evidence="2">
    <location>
        <begin position="88"/>
        <end position="97"/>
    </location>
</feature>
<feature type="compositionally biased region" description="Basic residues" evidence="2">
    <location>
        <begin position="42"/>
        <end position="55"/>
    </location>
</feature>
<evidence type="ECO:0000313" key="4">
    <source>
        <dbReference type="EMBL" id="KKY21527.1"/>
    </source>
</evidence>
<dbReference type="GO" id="GO:0005730">
    <property type="term" value="C:nucleolus"/>
    <property type="evidence" value="ECO:0007669"/>
    <property type="project" value="TreeGrafter"/>
</dbReference>
<dbReference type="CDD" id="cd23787">
    <property type="entry name" value="RWD_CSM1"/>
    <property type="match status" value="1"/>
</dbReference>
<dbReference type="GO" id="GO:0033551">
    <property type="term" value="C:monopolin complex"/>
    <property type="evidence" value="ECO:0007669"/>
    <property type="project" value="InterPro"/>
</dbReference>
<dbReference type="InterPro" id="IPR040349">
    <property type="entry name" value="Csm1/Pcs1"/>
</dbReference>
<comment type="caution">
    <text evidence="4">The sequence shown here is derived from an EMBL/GenBank/DDBJ whole genome shotgun (WGS) entry which is preliminary data.</text>
</comment>
<proteinExistence type="predicted"/>
<name>A0A0G2EF69_PHACM</name>
<feature type="domain" description="Monopolin complex subunit Csm1/Pcs1 C-terminal" evidence="3">
    <location>
        <begin position="394"/>
        <end position="484"/>
    </location>
</feature>
<feature type="region of interest" description="Disordered" evidence="2">
    <location>
        <begin position="1"/>
        <end position="243"/>
    </location>
</feature>
<dbReference type="AlphaFoldDB" id="A0A0G2EF69"/>
<dbReference type="GO" id="GO:0045144">
    <property type="term" value="P:meiotic sister chromatid segregation"/>
    <property type="evidence" value="ECO:0007669"/>
    <property type="project" value="TreeGrafter"/>
</dbReference>
<dbReference type="PANTHER" id="PTHR28006">
    <property type="entry name" value="MONOPOLIN COMPLEX SUBUNIT CSM1"/>
    <property type="match status" value="1"/>
</dbReference>
<feature type="compositionally biased region" description="Basic residues" evidence="2">
    <location>
        <begin position="145"/>
        <end position="159"/>
    </location>
</feature>
<feature type="compositionally biased region" description="Basic and acidic residues" evidence="2">
    <location>
        <begin position="129"/>
        <end position="144"/>
    </location>
</feature>
<dbReference type="GO" id="GO:0051315">
    <property type="term" value="P:attachment of mitotic spindle microtubules to kinetochore"/>
    <property type="evidence" value="ECO:0007669"/>
    <property type="project" value="TreeGrafter"/>
</dbReference>
<organism evidence="4 5">
    <name type="scientific">Phaeomoniella chlamydospora</name>
    <name type="common">Phaeoacremonium chlamydosporum</name>
    <dbReference type="NCBI Taxonomy" id="158046"/>
    <lineage>
        <taxon>Eukaryota</taxon>
        <taxon>Fungi</taxon>
        <taxon>Dikarya</taxon>
        <taxon>Ascomycota</taxon>
        <taxon>Pezizomycotina</taxon>
        <taxon>Eurotiomycetes</taxon>
        <taxon>Chaetothyriomycetidae</taxon>
        <taxon>Phaeomoniellales</taxon>
        <taxon>Phaeomoniellaceae</taxon>
        <taxon>Phaeomoniella</taxon>
    </lineage>
</organism>
<feature type="compositionally biased region" description="Basic and acidic residues" evidence="2">
    <location>
        <begin position="228"/>
        <end position="243"/>
    </location>
</feature>
<dbReference type="Proteomes" id="UP000053317">
    <property type="component" value="Unassembled WGS sequence"/>
</dbReference>
<keyword evidence="1" id="KW-0175">Coiled coil</keyword>
<reference evidence="4 5" key="1">
    <citation type="submission" date="2015-05" db="EMBL/GenBank/DDBJ databases">
        <title>Distinctive expansion of gene families associated with plant cell wall degradation and secondary metabolism in the genomes of grapevine trunk pathogens.</title>
        <authorList>
            <person name="Lawrence D.P."/>
            <person name="Travadon R."/>
            <person name="Rolshausen P.E."/>
            <person name="Baumgartner K."/>
        </authorList>
    </citation>
    <scope>NUCLEOTIDE SEQUENCE [LARGE SCALE GENOMIC DNA]</scope>
    <source>
        <strain evidence="4">UCRPC4</strain>
    </source>
</reference>
<feature type="compositionally biased region" description="Polar residues" evidence="2">
    <location>
        <begin position="191"/>
        <end position="204"/>
    </location>
</feature>
<evidence type="ECO:0000256" key="1">
    <source>
        <dbReference type="SAM" id="Coils"/>
    </source>
</evidence>
<evidence type="ECO:0000259" key="3">
    <source>
        <dbReference type="Pfam" id="PF12539"/>
    </source>
</evidence>
<dbReference type="FunFam" id="3.90.1150.80:FF:000001">
    <property type="entry name" value="Chromosome segregation protein (Pcs1)"/>
    <property type="match status" value="1"/>
</dbReference>
<gene>
    <name evidence="4" type="ORF">UCRPC4_g03631</name>
</gene>
<dbReference type="OrthoDB" id="2431049at2759"/>
<protein>
    <submittedName>
        <fullName evidence="4">Putative chromosome segregation protein</fullName>
    </submittedName>
</protein>
<dbReference type="InterPro" id="IPR020981">
    <property type="entry name" value="Csm1/Pcs1_C"/>
</dbReference>
<feature type="compositionally biased region" description="Basic and acidic residues" evidence="2">
    <location>
        <begin position="208"/>
        <end position="219"/>
    </location>
</feature>
<dbReference type="GO" id="GO:1990644">
    <property type="term" value="F:microtubule site clamp"/>
    <property type="evidence" value="ECO:0007669"/>
    <property type="project" value="TreeGrafter"/>
</dbReference>
<dbReference type="Pfam" id="PF12539">
    <property type="entry name" value="Csm1"/>
    <property type="match status" value="1"/>
</dbReference>
<feature type="compositionally biased region" description="Basic residues" evidence="2">
    <location>
        <begin position="70"/>
        <end position="80"/>
    </location>
</feature>
<evidence type="ECO:0000313" key="5">
    <source>
        <dbReference type="Proteomes" id="UP000053317"/>
    </source>
</evidence>
<reference evidence="4 5" key="2">
    <citation type="submission" date="2015-05" db="EMBL/GenBank/DDBJ databases">
        <authorList>
            <person name="Morales-Cruz A."/>
            <person name="Amrine K.C."/>
            <person name="Cantu D."/>
        </authorList>
    </citation>
    <scope>NUCLEOTIDE SEQUENCE [LARGE SCALE GENOMIC DNA]</scope>
    <source>
        <strain evidence="4">UCRPC4</strain>
    </source>
</reference>
<sequence length="503" mass="55158">MPPRGLSNLVDSDMEDISTVADENTMLSIERESASPEPAKGKAGRTKVSKNRVTKPKTATSKKETGGAAKRARKTAAPKRKALEEQVNEQLRATDTSHAGKAKTNATQDTVMSEDVSSDDELDSPKTLAQEKKTADARPKDQRVAKKGSKPVAASRKREKPAQPSTATKIEDISKAIPETQQDFTGPENHPASNSHTFFRTSINGGARFDRPSRNDPSFHHRAGSASDSERNSGDPQLRRKLGDMTRKFESIELKYRNLRETGIVEANANVDKLKKQCEATSLASNELVASLKKELAMQTSMAQEYRKLQKAMQARDAENSKLLSNISELTSSLSAAQNEVKALQAKLAAARTVATTVESTSGRTPGSAMKPSVPTRTVMVGSAEAAQAAQNAQLKEDLYSDLTGLILRGVKRTEDEDTFDCIQTGRNGTLHFKLIVAHDDNGKTTSFEETEFLYMPLLDSNRDRGLIELLPDYLTEDITFSRQHAAKFYSRVVDTLTKRAEE</sequence>
<dbReference type="Gene3D" id="3.90.1150.80">
    <property type="match status" value="1"/>
</dbReference>
<dbReference type="GO" id="GO:0034506">
    <property type="term" value="C:chromosome, centromeric core domain"/>
    <property type="evidence" value="ECO:0007669"/>
    <property type="project" value="TreeGrafter"/>
</dbReference>
<evidence type="ECO:0000256" key="2">
    <source>
        <dbReference type="SAM" id="MobiDB-lite"/>
    </source>
</evidence>
<dbReference type="EMBL" id="LCWF01000084">
    <property type="protein sequence ID" value="KKY21527.1"/>
    <property type="molecule type" value="Genomic_DNA"/>
</dbReference>
<dbReference type="InterPro" id="IPR038608">
    <property type="entry name" value="Csm1/Pcs1_C_sf"/>
</dbReference>
<feature type="coiled-coil region" evidence="1">
    <location>
        <begin position="320"/>
        <end position="354"/>
    </location>
</feature>